<sequence>MAVKIRTTNKNDWKAIQKLNHEVYLASVEFDPYLKLNNPFISESVKYYKSVVTDPKFCCLVAGEAGKAIGYLTGTENNYSYRSNRVGEITDMGVSQEYRSKGVGSMLVDKFKQWCRQHELTHIKANAYYFNHKAIKFYEKQGMKPIDITLEGDV</sequence>
<dbReference type="CDD" id="cd04301">
    <property type="entry name" value="NAT_SF"/>
    <property type="match status" value="1"/>
</dbReference>
<evidence type="ECO:0000313" key="2">
    <source>
        <dbReference type="EMBL" id="PIP87875.1"/>
    </source>
</evidence>
<organism evidence="2 3">
    <name type="scientific">Candidatus Beckwithbacteria bacterium CG22_combo_CG10-13_8_21_14_all_01_47_9</name>
    <dbReference type="NCBI Taxonomy" id="1974496"/>
    <lineage>
        <taxon>Bacteria</taxon>
        <taxon>Candidatus Beckwithiibacteriota</taxon>
    </lineage>
</organism>
<accession>A0A2H0E0B8</accession>
<dbReference type="PROSITE" id="PS51186">
    <property type="entry name" value="GNAT"/>
    <property type="match status" value="1"/>
</dbReference>
<dbReference type="Pfam" id="PF00583">
    <property type="entry name" value="Acetyltransf_1"/>
    <property type="match status" value="1"/>
</dbReference>
<dbReference type="Gene3D" id="3.40.630.30">
    <property type="match status" value="1"/>
</dbReference>
<dbReference type="AlphaFoldDB" id="A0A2H0E0B8"/>
<dbReference type="GO" id="GO:0016747">
    <property type="term" value="F:acyltransferase activity, transferring groups other than amino-acyl groups"/>
    <property type="evidence" value="ECO:0007669"/>
    <property type="project" value="InterPro"/>
</dbReference>
<dbReference type="PANTHER" id="PTHR43072">
    <property type="entry name" value="N-ACETYLTRANSFERASE"/>
    <property type="match status" value="1"/>
</dbReference>
<gene>
    <name evidence="2" type="ORF">COW80_03435</name>
</gene>
<reference evidence="2 3" key="1">
    <citation type="submission" date="2017-09" db="EMBL/GenBank/DDBJ databases">
        <title>Depth-based differentiation of microbial function through sediment-hosted aquifers and enrichment of novel symbionts in the deep terrestrial subsurface.</title>
        <authorList>
            <person name="Probst A.J."/>
            <person name="Ladd B."/>
            <person name="Jarett J.K."/>
            <person name="Geller-Mcgrath D.E."/>
            <person name="Sieber C.M."/>
            <person name="Emerson J.B."/>
            <person name="Anantharaman K."/>
            <person name="Thomas B.C."/>
            <person name="Malmstrom R."/>
            <person name="Stieglmeier M."/>
            <person name="Klingl A."/>
            <person name="Woyke T."/>
            <person name="Ryan C.M."/>
            <person name="Banfield J.F."/>
        </authorList>
    </citation>
    <scope>NUCLEOTIDE SEQUENCE [LARGE SCALE GENOMIC DNA]</scope>
    <source>
        <strain evidence="2">CG22_combo_CG10-13_8_21_14_all_01_47_9</strain>
    </source>
</reference>
<dbReference type="InterPro" id="IPR000182">
    <property type="entry name" value="GNAT_dom"/>
</dbReference>
<name>A0A2H0E0B8_9BACT</name>
<evidence type="ECO:0000313" key="3">
    <source>
        <dbReference type="Proteomes" id="UP000229981"/>
    </source>
</evidence>
<feature type="domain" description="N-acetyltransferase" evidence="1">
    <location>
        <begin position="3"/>
        <end position="154"/>
    </location>
</feature>
<dbReference type="InterPro" id="IPR016181">
    <property type="entry name" value="Acyl_CoA_acyltransferase"/>
</dbReference>
<dbReference type="SUPFAM" id="SSF55729">
    <property type="entry name" value="Acyl-CoA N-acyltransferases (Nat)"/>
    <property type="match status" value="1"/>
</dbReference>
<comment type="caution">
    <text evidence="2">The sequence shown here is derived from an EMBL/GenBank/DDBJ whole genome shotgun (WGS) entry which is preliminary data.</text>
</comment>
<evidence type="ECO:0000259" key="1">
    <source>
        <dbReference type="PROSITE" id="PS51186"/>
    </source>
</evidence>
<protein>
    <recommendedName>
        <fullName evidence="1">N-acetyltransferase domain-containing protein</fullName>
    </recommendedName>
</protein>
<dbReference type="EMBL" id="PCTU01000088">
    <property type="protein sequence ID" value="PIP87875.1"/>
    <property type="molecule type" value="Genomic_DNA"/>
</dbReference>
<dbReference type="Proteomes" id="UP000229981">
    <property type="component" value="Unassembled WGS sequence"/>
</dbReference>
<proteinExistence type="predicted"/>